<dbReference type="GO" id="GO:0005886">
    <property type="term" value="C:plasma membrane"/>
    <property type="evidence" value="ECO:0007669"/>
    <property type="project" value="TreeGrafter"/>
</dbReference>
<evidence type="ECO:0000313" key="3">
    <source>
        <dbReference type="Proteomes" id="UP000550787"/>
    </source>
</evidence>
<name>A0A7W4NHI8_GLUDI</name>
<keyword evidence="1" id="KW-0812">Transmembrane</keyword>
<feature type="transmembrane region" description="Helical" evidence="1">
    <location>
        <begin position="89"/>
        <end position="109"/>
    </location>
</feature>
<reference evidence="2 3" key="1">
    <citation type="submission" date="2020-04" db="EMBL/GenBank/DDBJ databases">
        <title>Description of novel Gluconacetobacter.</title>
        <authorList>
            <person name="Sombolestani A."/>
        </authorList>
    </citation>
    <scope>NUCLEOTIDE SEQUENCE [LARGE SCALE GENOMIC DNA]</scope>
    <source>
        <strain evidence="2 3">LMG 7603</strain>
    </source>
</reference>
<dbReference type="InterPro" id="IPR001036">
    <property type="entry name" value="Acrflvin-R"/>
</dbReference>
<dbReference type="Pfam" id="PF00873">
    <property type="entry name" value="ACR_tran"/>
    <property type="match status" value="1"/>
</dbReference>
<gene>
    <name evidence="2" type="ORF">HLH33_16375</name>
</gene>
<comment type="caution">
    <text evidence="2">The sequence shown here is derived from an EMBL/GenBank/DDBJ whole genome shotgun (WGS) entry which is preliminary data.</text>
</comment>
<dbReference type="EMBL" id="JABEQG010000045">
    <property type="protein sequence ID" value="MBB2157857.1"/>
    <property type="molecule type" value="Genomic_DNA"/>
</dbReference>
<dbReference type="Gene3D" id="1.20.1640.10">
    <property type="entry name" value="Multidrug efflux transporter AcrB transmembrane domain"/>
    <property type="match status" value="1"/>
</dbReference>
<evidence type="ECO:0000313" key="2">
    <source>
        <dbReference type="EMBL" id="MBB2157857.1"/>
    </source>
</evidence>
<evidence type="ECO:0000256" key="1">
    <source>
        <dbReference type="SAM" id="Phobius"/>
    </source>
</evidence>
<feature type="transmembrane region" description="Helical" evidence="1">
    <location>
        <begin position="115"/>
        <end position="143"/>
    </location>
</feature>
<organism evidence="2 3">
    <name type="scientific">Gluconacetobacter diazotrophicus</name>
    <name type="common">Acetobacter diazotrophicus</name>
    <dbReference type="NCBI Taxonomy" id="33996"/>
    <lineage>
        <taxon>Bacteria</taxon>
        <taxon>Pseudomonadati</taxon>
        <taxon>Pseudomonadota</taxon>
        <taxon>Alphaproteobacteria</taxon>
        <taxon>Acetobacterales</taxon>
        <taxon>Acetobacteraceae</taxon>
        <taxon>Gluconacetobacter</taxon>
    </lineage>
</organism>
<accession>A0A7W4NHI8</accession>
<dbReference type="SUPFAM" id="SSF82866">
    <property type="entry name" value="Multidrug efflux transporter AcrB transmembrane domain"/>
    <property type="match status" value="1"/>
</dbReference>
<keyword evidence="1" id="KW-0472">Membrane</keyword>
<protein>
    <recommendedName>
        <fullName evidence="4">Acriflavin resistance protein</fullName>
    </recommendedName>
</protein>
<dbReference type="PANTHER" id="PTHR32063:SF28">
    <property type="entry name" value="BLR2861 PROTEIN"/>
    <property type="match status" value="1"/>
</dbReference>
<dbReference type="Proteomes" id="UP000550787">
    <property type="component" value="Unassembled WGS sequence"/>
</dbReference>
<evidence type="ECO:0008006" key="4">
    <source>
        <dbReference type="Google" id="ProtNLM"/>
    </source>
</evidence>
<dbReference type="PANTHER" id="PTHR32063">
    <property type="match status" value="1"/>
</dbReference>
<sequence>MQLTAFFCPDNLKLAGRSTQELKNAAFHLTANAASTEPEHSKVTLLGTVGLISKHGIQSTAFANELLHRDHLDRVTAIRTAAGIRFRPIIMATGAMVVGLLPLVMASGAGANSRFGLGTVIVVGMIIGTTMTLFVLPSVYTVIRPRRSKTV</sequence>
<dbReference type="GO" id="GO:0042910">
    <property type="term" value="F:xenobiotic transmembrane transporter activity"/>
    <property type="evidence" value="ECO:0007669"/>
    <property type="project" value="TreeGrafter"/>
</dbReference>
<dbReference type="AlphaFoldDB" id="A0A7W4NHI8"/>
<proteinExistence type="predicted"/>
<keyword evidence="1" id="KW-1133">Transmembrane helix</keyword>